<gene>
    <name evidence="4" type="ORF">CANARDRAFT_23282</name>
</gene>
<dbReference type="Gene3D" id="1.10.357.50">
    <property type="match status" value="1"/>
</dbReference>
<feature type="compositionally biased region" description="Low complexity" evidence="1">
    <location>
        <begin position="1191"/>
        <end position="1209"/>
    </location>
</feature>
<dbReference type="SMART" id="SM00239">
    <property type="entry name" value="C2"/>
    <property type="match status" value="1"/>
</dbReference>
<dbReference type="EMBL" id="KV453853">
    <property type="protein sequence ID" value="ODV85217.1"/>
    <property type="molecule type" value="Genomic_DNA"/>
</dbReference>
<dbReference type="InterPro" id="IPR014770">
    <property type="entry name" value="Munc13_1"/>
</dbReference>
<evidence type="ECO:0008006" key="6">
    <source>
        <dbReference type="Google" id="ProtNLM"/>
    </source>
</evidence>
<dbReference type="PROSITE" id="PS50004">
    <property type="entry name" value="C2"/>
    <property type="match status" value="1"/>
</dbReference>
<organism evidence="4 5">
    <name type="scientific">[Candida] arabinofermentans NRRL YB-2248</name>
    <dbReference type="NCBI Taxonomy" id="983967"/>
    <lineage>
        <taxon>Eukaryota</taxon>
        <taxon>Fungi</taxon>
        <taxon>Dikarya</taxon>
        <taxon>Ascomycota</taxon>
        <taxon>Saccharomycotina</taxon>
        <taxon>Pichiomycetes</taxon>
        <taxon>Pichiales</taxon>
        <taxon>Pichiaceae</taxon>
        <taxon>Ogataea</taxon>
        <taxon>Ogataea/Candida clade</taxon>
    </lineage>
</organism>
<dbReference type="Pfam" id="PF00168">
    <property type="entry name" value="C2"/>
    <property type="match status" value="1"/>
</dbReference>
<protein>
    <recommendedName>
        <fullName evidence="6">C2 domain-containing protein</fullName>
    </recommendedName>
</protein>
<sequence>MEQRRPSGPNPSLDPVIKAVYILYKCEDAFLPAKISSLVGESPPSYGSNRLINPEMYQRNNKKIVFRSGSPSKPESVFDELETFCATMQAGYPVKFYAKIDLDEVPSFKLMLIRFKQTWNPAVDRQISKVVQLFMMAVAEILKTQDPLNTSFHLLYLAYFIDLLLTMQPTESEQRELLMQRSNTVNKSLTLNMKIQEMPKFLALADVYGTTINYIDQRVIALKGECRPLDIRTELEQKKSYRRYKQTDFEPDRMMDYLEWMKGRDEFFQLATSQYERAYPYPTGAAVRGRPRPVSPDSPYTCLDRVLDVFLTSGRDLPNILIDILCDCTLVWQLDGYEVFNSVLKAYVRAYSATGKLELLESARNAAKKLLKFTRLPYKIEIWPIPIKSQLTQIMTKINGPLMNSICVDLIPDFFNPQTLSQIILQLTSIKFNSFAGVDIELKQKLEKAVVEFVDARNTKRTRQLPKTNISLTDLLNMLETAIQDLLYLNSQLLSDFETRHSTEWNFVQILRYKTTKSVLRDTCNIIKYLSQPPVPDQSGKYIRRFNNPEFTVDSPVYNSILEDILSIKSLSQFPNDEFSKIVEQRFFYDYYSRNVERCAQLESYALNAIKNDQFVHVEGQGYSKSVVDLIALFEKYLNDIKALNWHNDFQRARLYTTVYETIADILNFYSETLTTQIVEALNSSTGSDQLIDEKSAIKINDLYTMISKLDTVFKDEVIDALSKIIDSHTQGNNDAMVVMKGKKLISIKILRAENIEDPSTGKPLNAFVAMTGCINDKTRTIHQDAYPEWSEEFEAVIDNSRPHEIDMRIFDEIKKDQSKFIESFEYSLRFDPTKDGVPQSIVLAKNYANIHFTYTYETVKNDPVFYNGRIRTTLQRSTQRIMKLLVSKYIKLVSNAFTRESLDSMFVELEQFYKIGDFFSEDNDPSQITDSIIVDVEETLMSTVLIVSQDLVSKAVDELILNTWEVTLTHATNLILLPLAAIKSSKMLKQLASLQQDRNLLNRLSVSVKQLNLRSDSGPLKLEEIERVISWVYKLFITMRTNLADDMHDDMVTPLLEQLLDVRALYRLSFQELQIQYKNALKACQVILNSKIESFAAASPTTTYSNGGLRRKVSVMRQGSTTNRKVETNEEHKEQAENRCFSGRELILRVALTKEGPKAIEFVTSRVDEFTRFTKEVDAKVAAQKLIKQRNGSNGSARSSNRLNTLAE</sequence>
<dbReference type="PANTHER" id="PTHR47263:SF1">
    <property type="entry name" value="C2 DOMAIN PROTEIN (AFU_ORTHOLOGUE AFUA_7G02350)"/>
    <property type="match status" value="1"/>
</dbReference>
<evidence type="ECO:0000313" key="5">
    <source>
        <dbReference type="Proteomes" id="UP000094801"/>
    </source>
</evidence>
<feature type="domain" description="MHD1" evidence="3">
    <location>
        <begin position="553"/>
        <end position="674"/>
    </location>
</feature>
<reference evidence="5" key="1">
    <citation type="submission" date="2016-04" db="EMBL/GenBank/DDBJ databases">
        <title>Comparative genomics of biotechnologically important yeasts.</title>
        <authorList>
            <consortium name="DOE Joint Genome Institute"/>
            <person name="Riley R."/>
            <person name="Haridas S."/>
            <person name="Wolfe K.H."/>
            <person name="Lopes M.R."/>
            <person name="Hittinger C.T."/>
            <person name="Goker M."/>
            <person name="Salamov A."/>
            <person name="Wisecaver J."/>
            <person name="Long T.M."/>
            <person name="Aerts A.L."/>
            <person name="Barry K."/>
            <person name="Choi C."/>
            <person name="Clum A."/>
            <person name="Coughlan A.Y."/>
            <person name="Deshpande S."/>
            <person name="Douglass A.P."/>
            <person name="Hanson S.J."/>
            <person name="Klenk H.-P."/>
            <person name="Labutti K."/>
            <person name="Lapidus A."/>
            <person name="Lindquist E."/>
            <person name="Lipzen A."/>
            <person name="Meier-Kolthoff J.P."/>
            <person name="Ohm R.A."/>
            <person name="Otillar R.P."/>
            <person name="Pangilinan J."/>
            <person name="Peng Y."/>
            <person name="Rokas A."/>
            <person name="Rosa C.A."/>
            <person name="Scheuner C."/>
            <person name="Sibirny A.A."/>
            <person name="Slot J.C."/>
            <person name="Stielow J.B."/>
            <person name="Sun H."/>
            <person name="Kurtzman C.P."/>
            <person name="Blackwell M."/>
            <person name="Grigoriev I.V."/>
            <person name="Jeffries T.W."/>
        </authorList>
    </citation>
    <scope>NUCLEOTIDE SEQUENCE [LARGE SCALE GENOMIC DNA]</scope>
    <source>
        <strain evidence="5">NRRL YB-2248</strain>
    </source>
</reference>
<evidence type="ECO:0000256" key="1">
    <source>
        <dbReference type="SAM" id="MobiDB-lite"/>
    </source>
</evidence>
<dbReference type="AlphaFoldDB" id="A0A1E4T0E7"/>
<feature type="region of interest" description="Disordered" evidence="1">
    <location>
        <begin position="1190"/>
        <end position="1209"/>
    </location>
</feature>
<dbReference type="Proteomes" id="UP000094801">
    <property type="component" value="Unassembled WGS sequence"/>
</dbReference>
<dbReference type="InterPro" id="IPR035892">
    <property type="entry name" value="C2_domain_sf"/>
</dbReference>
<dbReference type="InterPro" id="IPR000008">
    <property type="entry name" value="C2_dom"/>
</dbReference>
<feature type="domain" description="C2" evidence="2">
    <location>
        <begin position="726"/>
        <end position="842"/>
    </location>
</feature>
<evidence type="ECO:0000259" key="2">
    <source>
        <dbReference type="PROSITE" id="PS50004"/>
    </source>
</evidence>
<accession>A0A1E4T0E7</accession>
<proteinExistence type="predicted"/>
<keyword evidence="5" id="KW-1185">Reference proteome</keyword>
<dbReference type="SUPFAM" id="SSF49562">
    <property type="entry name" value="C2 domain (Calcium/lipid-binding domain, CaLB)"/>
    <property type="match status" value="1"/>
</dbReference>
<dbReference type="InterPro" id="IPR052811">
    <property type="entry name" value="Glucose_resp_signaling"/>
</dbReference>
<dbReference type="OrthoDB" id="2015333at2759"/>
<evidence type="ECO:0000259" key="3">
    <source>
        <dbReference type="PROSITE" id="PS51258"/>
    </source>
</evidence>
<evidence type="ECO:0000313" key="4">
    <source>
        <dbReference type="EMBL" id="ODV85217.1"/>
    </source>
</evidence>
<name>A0A1E4T0E7_9ASCO</name>
<dbReference type="PROSITE" id="PS51258">
    <property type="entry name" value="MHD1"/>
    <property type="match status" value="1"/>
</dbReference>
<dbReference type="PANTHER" id="PTHR47263">
    <property type="entry name" value="ADENYLATE CYCLASE ACTIVATION PROTEIN GIT1"/>
    <property type="match status" value="1"/>
</dbReference>
<dbReference type="STRING" id="983967.A0A1E4T0E7"/>
<dbReference type="Gene3D" id="2.60.40.150">
    <property type="entry name" value="C2 domain"/>
    <property type="match status" value="1"/>
</dbReference>